<feature type="domain" description="N-acetyltransferase" evidence="4">
    <location>
        <begin position="1"/>
        <end position="137"/>
    </location>
</feature>
<dbReference type="EC" id="6.2.1.22" evidence="3"/>
<protein>
    <recommendedName>
        <fullName evidence="3">[Citrate [pro-3S]-lyase] ligase</fullName>
        <ecNumber evidence="3">6.2.1.22</ecNumber>
    </recommendedName>
</protein>
<dbReference type="InterPro" id="IPR005216">
    <property type="entry name" value="Citrate_lyase_ligase"/>
</dbReference>
<gene>
    <name evidence="5" type="primary">citC</name>
    <name evidence="5" type="ORF">FHQ18_11220</name>
</gene>
<reference evidence="5 6" key="1">
    <citation type="submission" date="2019-06" db="EMBL/GenBank/DDBJ databases">
        <title>Genomic insights into carbon and energy metabolism of Deferribacter autotrophicus revealed new metabolic traits in the phylum Deferribacteres.</title>
        <authorList>
            <person name="Slobodkin A.I."/>
            <person name="Slobodkina G.B."/>
            <person name="Allioux M."/>
            <person name="Alain K."/>
            <person name="Jebbar M."/>
            <person name="Shadrin V."/>
            <person name="Kublanov I.V."/>
            <person name="Toshchakov S.V."/>
            <person name="Bonch-Osmolovskaya E.A."/>
        </authorList>
    </citation>
    <scope>NUCLEOTIDE SEQUENCE [LARGE SCALE GENOMIC DNA]</scope>
    <source>
        <strain evidence="5 6">SL50</strain>
    </source>
</reference>
<dbReference type="InterPro" id="IPR016181">
    <property type="entry name" value="Acyl_CoA_acyltransferase"/>
</dbReference>
<evidence type="ECO:0000259" key="4">
    <source>
        <dbReference type="PROSITE" id="PS51186"/>
    </source>
</evidence>
<dbReference type="PROSITE" id="PS51186">
    <property type="entry name" value="GNAT"/>
    <property type="match status" value="1"/>
</dbReference>
<keyword evidence="3 5" id="KW-0436">Ligase</keyword>
<dbReference type="Proteomes" id="UP000322876">
    <property type="component" value="Unassembled WGS sequence"/>
</dbReference>
<dbReference type="AlphaFoldDB" id="A0A5A8F015"/>
<comment type="catalytic activity">
    <reaction evidence="3">
        <text>holo-[citrate lyase ACP] + acetate + ATP = acetyl-[citrate lyase ACP] + AMP + diphosphate</text>
        <dbReference type="Rhea" id="RHEA:23788"/>
        <dbReference type="Rhea" id="RHEA-COMP:10158"/>
        <dbReference type="Rhea" id="RHEA-COMP:13710"/>
        <dbReference type="ChEBI" id="CHEBI:30089"/>
        <dbReference type="ChEBI" id="CHEBI:30616"/>
        <dbReference type="ChEBI" id="CHEBI:33019"/>
        <dbReference type="ChEBI" id="CHEBI:82683"/>
        <dbReference type="ChEBI" id="CHEBI:137976"/>
        <dbReference type="ChEBI" id="CHEBI:456215"/>
        <dbReference type="EC" id="6.2.1.22"/>
    </reaction>
</comment>
<dbReference type="RefSeq" id="WP_149267275.1">
    <property type="nucleotide sequence ID" value="NZ_VFJB01000009.1"/>
</dbReference>
<evidence type="ECO:0000256" key="2">
    <source>
        <dbReference type="ARBA" id="ARBA00022840"/>
    </source>
</evidence>
<evidence type="ECO:0000256" key="1">
    <source>
        <dbReference type="ARBA" id="ARBA00022741"/>
    </source>
</evidence>
<dbReference type="GO" id="GO:0005524">
    <property type="term" value="F:ATP binding"/>
    <property type="evidence" value="ECO:0007669"/>
    <property type="project" value="UniProtKB-UniRule"/>
</dbReference>
<dbReference type="PIRSF" id="PIRSF005751">
    <property type="entry name" value="Acet_citr_lig"/>
    <property type="match status" value="1"/>
</dbReference>
<keyword evidence="1 3" id="KW-0547">Nucleotide-binding</keyword>
<dbReference type="InterPro" id="IPR000182">
    <property type="entry name" value="GNAT_dom"/>
</dbReference>
<dbReference type="GO" id="GO:0016747">
    <property type="term" value="F:acyltransferase activity, transferring groups other than amino-acyl groups"/>
    <property type="evidence" value="ECO:0007669"/>
    <property type="project" value="InterPro"/>
</dbReference>
<dbReference type="Gene3D" id="3.40.630.30">
    <property type="match status" value="1"/>
</dbReference>
<proteinExistence type="predicted"/>
<dbReference type="GO" id="GO:0016829">
    <property type="term" value="F:lyase activity"/>
    <property type="evidence" value="ECO:0007669"/>
    <property type="project" value="UniProtKB-KW"/>
</dbReference>
<dbReference type="OrthoDB" id="9779753at2"/>
<accession>A0A5A8F015</accession>
<comment type="function">
    <text evidence="3">Acetylation of prosthetic group (2-(5''-phosphoribosyl)-3'-dephosphocoenzyme-A) of the gamma subunit of citrate lyase.</text>
</comment>
<organism evidence="5 6">
    <name type="scientific">Deferribacter autotrophicus</name>
    <dbReference type="NCBI Taxonomy" id="500465"/>
    <lineage>
        <taxon>Bacteria</taxon>
        <taxon>Pseudomonadati</taxon>
        <taxon>Deferribacterota</taxon>
        <taxon>Deferribacteres</taxon>
        <taxon>Deferribacterales</taxon>
        <taxon>Deferribacteraceae</taxon>
        <taxon>Deferribacter</taxon>
    </lineage>
</organism>
<dbReference type="NCBIfam" id="TIGR00124">
    <property type="entry name" value="cit_ly_ligase"/>
    <property type="match status" value="1"/>
</dbReference>
<keyword evidence="6" id="KW-1185">Reference proteome</keyword>
<dbReference type="InterPro" id="IPR014729">
    <property type="entry name" value="Rossmann-like_a/b/a_fold"/>
</dbReference>
<comment type="caution">
    <text evidence="5">The sequence shown here is derived from an EMBL/GenBank/DDBJ whole genome shotgun (WGS) entry which is preliminary data.</text>
</comment>
<dbReference type="SUPFAM" id="SSF55729">
    <property type="entry name" value="Acyl-CoA N-acyltransferases (Nat)"/>
    <property type="match status" value="1"/>
</dbReference>
<dbReference type="SMART" id="SM00764">
    <property type="entry name" value="Citrate_ly_lig"/>
    <property type="match status" value="1"/>
</dbReference>
<dbReference type="GO" id="GO:0008771">
    <property type="term" value="F:[citrate (pro-3S)-lyase] ligase activity"/>
    <property type="evidence" value="ECO:0007669"/>
    <property type="project" value="UniProtKB-EC"/>
</dbReference>
<dbReference type="PANTHER" id="PTHR40599:SF1">
    <property type="entry name" value="[CITRATE [PRO-3S]-LYASE] LIGASE"/>
    <property type="match status" value="1"/>
</dbReference>
<dbReference type="Pfam" id="PF08218">
    <property type="entry name" value="Citrate_ly_lig"/>
    <property type="match status" value="1"/>
</dbReference>
<dbReference type="NCBIfam" id="TIGR00125">
    <property type="entry name" value="cyt_tran_rel"/>
    <property type="match status" value="1"/>
</dbReference>
<dbReference type="InterPro" id="IPR004821">
    <property type="entry name" value="Cyt_trans-like"/>
</dbReference>
<dbReference type="SUPFAM" id="SSF52374">
    <property type="entry name" value="Nucleotidylyl transferase"/>
    <property type="match status" value="1"/>
</dbReference>
<evidence type="ECO:0000313" key="5">
    <source>
        <dbReference type="EMBL" id="KAA0257132.1"/>
    </source>
</evidence>
<sequence>MRIIDLLTENQIEKARKFLNGFGLSFEDTYDEIIGVYVGEKLIGTGAYHKNVLKMVAVDKDYQNQDVLGLILTELIDRCYRAGYEHLFLFTLPSNIESFTALNFKLLITTSKAALLEYGNDINTFLNRYKDYVHEGENGGVVVNCNPFTKGHRYLIERASKEVDWLYVFVVREDRSTFSFEDRYKLVKKGVEDLKNVVVLNTGPYAVSSVTFPSYFLHDKKDTMISQIEVDLKIFCKYFAPFFYIRKRFVGTEPYCNITNTYNEMMKKILPSYGIELVEIERLKNGEGFVSASKVRKFLAENRIEEIKNLVPDVTYNYLLDLKEKEKLCSINIKGRH</sequence>
<evidence type="ECO:0000313" key="6">
    <source>
        <dbReference type="Proteomes" id="UP000322876"/>
    </source>
</evidence>
<keyword evidence="5" id="KW-0456">Lyase</keyword>
<dbReference type="InterPro" id="IPR013166">
    <property type="entry name" value="Citrate_lyase_ligase_C"/>
</dbReference>
<name>A0A5A8F015_9BACT</name>
<keyword evidence="2 3" id="KW-0067">ATP-binding</keyword>
<dbReference type="Gene3D" id="3.40.50.620">
    <property type="entry name" value="HUPs"/>
    <property type="match status" value="1"/>
</dbReference>
<dbReference type="EMBL" id="VFJB01000009">
    <property type="protein sequence ID" value="KAA0257132.1"/>
    <property type="molecule type" value="Genomic_DNA"/>
</dbReference>
<evidence type="ECO:0000256" key="3">
    <source>
        <dbReference type="PIRNR" id="PIRNR005751"/>
    </source>
</evidence>
<dbReference type="PANTHER" id="PTHR40599">
    <property type="entry name" value="[CITRATE [PRO-3S]-LYASE] LIGASE"/>
    <property type="match status" value="1"/>
</dbReference>